<dbReference type="Proteomes" id="UP000432464">
    <property type="component" value="Unassembled WGS sequence"/>
</dbReference>
<dbReference type="EMBL" id="WMBB01000003">
    <property type="protein sequence ID" value="MTE12571.1"/>
    <property type="molecule type" value="Genomic_DNA"/>
</dbReference>
<evidence type="ECO:0000313" key="4">
    <source>
        <dbReference type="Proteomes" id="UP000432464"/>
    </source>
</evidence>
<dbReference type="EC" id="4.2.3.-" evidence="2"/>
<dbReference type="RefSeq" id="WP_154787064.1">
    <property type="nucleotide sequence ID" value="NZ_WMBB01000003.1"/>
</dbReference>
<accession>A0A6I3KT92</accession>
<organism evidence="3 4">
    <name type="scientific">Nocardia aurantiaca</name>
    <dbReference type="NCBI Taxonomy" id="2675850"/>
    <lineage>
        <taxon>Bacteria</taxon>
        <taxon>Bacillati</taxon>
        <taxon>Actinomycetota</taxon>
        <taxon>Actinomycetes</taxon>
        <taxon>Mycobacteriales</taxon>
        <taxon>Nocardiaceae</taxon>
        <taxon>Nocardia</taxon>
    </lineage>
</organism>
<keyword evidence="2" id="KW-0479">Metal-binding</keyword>
<gene>
    <name evidence="3" type="ORF">GLP40_07240</name>
</gene>
<reference evidence="3 4" key="1">
    <citation type="submission" date="2019-11" db="EMBL/GenBank/DDBJ databases">
        <title>Nocardia sp. nov. CT2-14 isolated from soil.</title>
        <authorList>
            <person name="Kanchanasin P."/>
            <person name="Tanasupawat S."/>
            <person name="Yuki M."/>
            <person name="Kudo T."/>
        </authorList>
    </citation>
    <scope>NUCLEOTIDE SEQUENCE [LARGE SCALE GENOMIC DNA]</scope>
    <source>
        <strain evidence="3 4">CT2-14</strain>
    </source>
</reference>
<dbReference type="GO" id="GO:0046872">
    <property type="term" value="F:metal ion binding"/>
    <property type="evidence" value="ECO:0007669"/>
    <property type="project" value="UniProtKB-KW"/>
</dbReference>
<comment type="cofactor">
    <cofactor evidence="2">
        <name>Mg(2+)</name>
        <dbReference type="ChEBI" id="CHEBI:18420"/>
    </cofactor>
</comment>
<dbReference type="PANTHER" id="PTHR35201">
    <property type="entry name" value="TERPENE SYNTHASE"/>
    <property type="match status" value="1"/>
</dbReference>
<keyword evidence="2" id="KW-0460">Magnesium</keyword>
<evidence type="ECO:0000256" key="2">
    <source>
        <dbReference type="RuleBase" id="RU366034"/>
    </source>
</evidence>
<dbReference type="SFLD" id="SFLDG01020">
    <property type="entry name" value="Terpene_Cyclase_Like_2"/>
    <property type="match status" value="1"/>
</dbReference>
<dbReference type="SUPFAM" id="SSF48576">
    <property type="entry name" value="Terpenoid synthases"/>
    <property type="match status" value="1"/>
</dbReference>
<sequence>MRTGALGTAFGRFPSQLNPNLDQAREHLLAWVDRFDLIHSHRARAKFSAADFGHFVALVHPHADRRGLELAADWFAWLFLVDDELDDGAIGRTPVAAAALAHGVRGVLRGGGNGDRGDANQALLAALSDLWDRTAAHGSAAWRARFVDHLEQCLHTAAFWEAGNRIAGIVPDKDTYVHRRRHTGAIYVCMDLIETFGGFEVPPARYRDADFSGALDAACDVVCWTNDVYSLEKERSFGEVHNLVFIVGHHEKLSEAEAVSRVCAEIDTRTEQYLAFEKKLLTRSGPDHDPIGCCLEGMRTWMRGNFDWSSRTARYGHAPAFSTSMADPASDRREHDL</sequence>
<dbReference type="InterPro" id="IPR034686">
    <property type="entry name" value="Terpene_cyclase-like_2"/>
</dbReference>
<evidence type="ECO:0000313" key="3">
    <source>
        <dbReference type="EMBL" id="MTE12571.1"/>
    </source>
</evidence>
<comment type="similarity">
    <text evidence="2">Belongs to the terpene synthase family.</text>
</comment>
<keyword evidence="1 2" id="KW-0456">Lyase</keyword>
<dbReference type="Pfam" id="PF19086">
    <property type="entry name" value="Terpene_syn_C_2"/>
    <property type="match status" value="1"/>
</dbReference>
<keyword evidence="4" id="KW-1185">Reference proteome</keyword>
<comment type="caution">
    <text evidence="3">The sequence shown here is derived from an EMBL/GenBank/DDBJ whole genome shotgun (WGS) entry which is preliminary data.</text>
</comment>
<dbReference type="GO" id="GO:0010333">
    <property type="term" value="F:terpene synthase activity"/>
    <property type="evidence" value="ECO:0007669"/>
    <property type="project" value="InterPro"/>
</dbReference>
<protein>
    <recommendedName>
        <fullName evidence="2">Terpene synthase</fullName>
        <ecNumber evidence="2">4.2.3.-</ecNumber>
    </recommendedName>
</protein>
<dbReference type="Gene3D" id="1.10.600.10">
    <property type="entry name" value="Farnesyl Diphosphate Synthase"/>
    <property type="match status" value="1"/>
</dbReference>
<dbReference type="InterPro" id="IPR008949">
    <property type="entry name" value="Isoprenoid_synthase_dom_sf"/>
</dbReference>
<dbReference type="PANTHER" id="PTHR35201:SF4">
    <property type="entry name" value="BETA-PINACENE SYNTHASE-RELATED"/>
    <property type="match status" value="1"/>
</dbReference>
<dbReference type="AlphaFoldDB" id="A0A6I3KT92"/>
<name>A0A6I3KT92_9NOCA</name>
<dbReference type="SFLD" id="SFLDS00005">
    <property type="entry name" value="Isoprenoid_Synthase_Type_I"/>
    <property type="match status" value="1"/>
</dbReference>
<evidence type="ECO:0000256" key="1">
    <source>
        <dbReference type="ARBA" id="ARBA00023239"/>
    </source>
</evidence>
<proteinExistence type="inferred from homology"/>